<dbReference type="GO" id="GO:0019252">
    <property type="term" value="P:starch biosynthetic process"/>
    <property type="evidence" value="ECO:0007669"/>
    <property type="project" value="UniProtKB-UniPathway"/>
</dbReference>
<evidence type="ECO:0000256" key="2">
    <source>
        <dbReference type="ARBA" id="ARBA00004727"/>
    </source>
</evidence>
<dbReference type="PANTHER" id="PTHR46083:SF3">
    <property type="entry name" value="UDP-GLYCOSYLTRANSFERASE SUPERFAMILY PROTEIN"/>
    <property type="match status" value="1"/>
</dbReference>
<keyword evidence="6" id="KW-0750">Starch biosynthesis</keyword>
<sequence>MEAPRLVVGAALRAPPPPPQFRPYRLLPPRSASHFLPFARRTPLIRSSYSRKGKDNAGVIEWSVSAWWGFAGWTWNQITNRTIILLSMLFQRTNLADVQRKGDIADLFSEAQRNILQLNKQRLVAIEELKKLRDENKSLLQDIQVIETEAQGVLIEAAQSSSFCELLLRIDTMVISGLITTTEASDIRKKVVDNQLTIRRAFSDIHLKPDTELLSELRLFMRKLIDSVNGVGLILIEPVQLSYFNREMLCGYPDDFERFSYFSRASLDYIVKSGKQPDILHIHNWETAIVAPLFWDIFAHQGLENTRITLTCLDLDSQCLVEPAKLELCGLDPHKLHRADRLQDPNKTHLVNIMKGGIVYSNKVVLVSSTHSKDVLIQGLRHGLEATLTAHKDKILVASHGLDGELWDPSKDIYLPRRYSVNDIEGKSFCKEALKRRLGFRSGSSIIVGCICDGNSNIHNLKEAVQVALLKSAQVIFLENLGAVVNSTVRALKEELKGDNITFVEVYDEALVHLIFAGSDIILCSSFQDRSLQIAIKAIKYGSVPVQINFPSDKSRLSEGHNCHNKKMSQYIFSTYGDLSLSEALDDFKNDPYHWDGHTKDGMAKGLSWDAECYELHWEAYSSVKQL</sequence>
<evidence type="ECO:0000259" key="8">
    <source>
        <dbReference type="Pfam" id="PF08323"/>
    </source>
</evidence>
<dbReference type="GO" id="GO:0009011">
    <property type="term" value="F:alpha-1,4-glucan glucosyltransferase (ADP-glucose donor) activity"/>
    <property type="evidence" value="ECO:0007669"/>
    <property type="project" value="UniProtKB-EC"/>
</dbReference>
<evidence type="ECO:0000256" key="1">
    <source>
        <dbReference type="ARBA" id="ARBA00001478"/>
    </source>
</evidence>
<dbReference type="UniPathway" id="UPA00152"/>
<proteinExistence type="predicted"/>
<keyword evidence="4" id="KW-0328">Glycosyltransferase</keyword>
<accession>A0A5J9UWZ9</accession>
<evidence type="ECO:0000256" key="6">
    <source>
        <dbReference type="ARBA" id="ARBA00022922"/>
    </source>
</evidence>
<comment type="catalytic activity">
    <reaction evidence="1">
        <text>[(1-&gt;4)-alpha-D-glucosyl](n) + ADP-alpha-D-glucose = [(1-&gt;4)-alpha-D-glucosyl](n+1) + ADP + H(+)</text>
        <dbReference type="Rhea" id="RHEA:18189"/>
        <dbReference type="Rhea" id="RHEA-COMP:9584"/>
        <dbReference type="Rhea" id="RHEA-COMP:9587"/>
        <dbReference type="ChEBI" id="CHEBI:15378"/>
        <dbReference type="ChEBI" id="CHEBI:15444"/>
        <dbReference type="ChEBI" id="CHEBI:57498"/>
        <dbReference type="ChEBI" id="CHEBI:456216"/>
        <dbReference type="EC" id="2.4.1.21"/>
    </reaction>
</comment>
<evidence type="ECO:0000313" key="9">
    <source>
        <dbReference type="EMBL" id="TVU27791.1"/>
    </source>
</evidence>
<organism evidence="9 10">
    <name type="scientific">Eragrostis curvula</name>
    <name type="common">weeping love grass</name>
    <dbReference type="NCBI Taxonomy" id="38414"/>
    <lineage>
        <taxon>Eukaryota</taxon>
        <taxon>Viridiplantae</taxon>
        <taxon>Streptophyta</taxon>
        <taxon>Embryophyta</taxon>
        <taxon>Tracheophyta</taxon>
        <taxon>Spermatophyta</taxon>
        <taxon>Magnoliopsida</taxon>
        <taxon>Liliopsida</taxon>
        <taxon>Poales</taxon>
        <taxon>Poaceae</taxon>
        <taxon>PACMAD clade</taxon>
        <taxon>Chloridoideae</taxon>
        <taxon>Eragrostideae</taxon>
        <taxon>Eragrostidinae</taxon>
        <taxon>Eragrostis</taxon>
    </lineage>
</organism>
<dbReference type="EMBL" id="RWGY01000011">
    <property type="protein sequence ID" value="TVU27791.1"/>
    <property type="molecule type" value="Genomic_DNA"/>
</dbReference>
<dbReference type="Gene3D" id="3.40.50.2000">
    <property type="entry name" value="Glycogen Phosphorylase B"/>
    <property type="match status" value="2"/>
</dbReference>
<dbReference type="Pfam" id="PF08323">
    <property type="entry name" value="Glyco_transf_5"/>
    <property type="match status" value="1"/>
</dbReference>
<evidence type="ECO:0000256" key="5">
    <source>
        <dbReference type="ARBA" id="ARBA00022679"/>
    </source>
</evidence>
<reference evidence="9 10" key="1">
    <citation type="journal article" date="2019" name="Sci. Rep.">
        <title>A high-quality genome of Eragrostis curvula grass provides insights into Poaceae evolution and supports new strategies to enhance forage quality.</title>
        <authorList>
            <person name="Carballo J."/>
            <person name="Santos B.A.C.M."/>
            <person name="Zappacosta D."/>
            <person name="Garbus I."/>
            <person name="Selva J.P."/>
            <person name="Gallo C.A."/>
            <person name="Diaz A."/>
            <person name="Albertini E."/>
            <person name="Caccamo M."/>
            <person name="Echenique V."/>
        </authorList>
    </citation>
    <scope>NUCLEOTIDE SEQUENCE [LARGE SCALE GENOMIC DNA]</scope>
    <source>
        <strain evidence="10">cv. Victoria</strain>
        <tissue evidence="9">Leaf</tissue>
    </source>
</reference>
<keyword evidence="5" id="KW-0808">Transferase</keyword>
<dbReference type="InterPro" id="IPR013534">
    <property type="entry name" value="Starch_synth_cat_dom"/>
</dbReference>
<protein>
    <recommendedName>
        <fullName evidence="3">starch synthase</fullName>
        <ecNumber evidence="3">2.4.1.21</ecNumber>
    </recommendedName>
</protein>
<evidence type="ECO:0000256" key="3">
    <source>
        <dbReference type="ARBA" id="ARBA00012588"/>
    </source>
</evidence>
<dbReference type="Proteomes" id="UP000324897">
    <property type="component" value="Chromosome 1"/>
</dbReference>
<dbReference type="EC" id="2.4.1.21" evidence="3"/>
<feature type="domain" description="Starch synthase catalytic" evidence="8">
    <location>
        <begin position="226"/>
        <end position="389"/>
    </location>
</feature>
<evidence type="ECO:0000313" key="10">
    <source>
        <dbReference type="Proteomes" id="UP000324897"/>
    </source>
</evidence>
<feature type="coiled-coil region" evidence="7">
    <location>
        <begin position="115"/>
        <end position="149"/>
    </location>
</feature>
<comment type="caution">
    <text evidence="9">The sequence shown here is derived from an EMBL/GenBank/DDBJ whole genome shotgun (WGS) entry which is preliminary data.</text>
</comment>
<comment type="pathway">
    <text evidence="2">Glycan biosynthesis; starch biosynthesis.</text>
</comment>
<dbReference type="SUPFAM" id="SSF53756">
    <property type="entry name" value="UDP-Glycosyltransferase/glycogen phosphorylase"/>
    <property type="match status" value="1"/>
</dbReference>
<dbReference type="AlphaFoldDB" id="A0A5J9UWZ9"/>
<keyword evidence="10" id="KW-1185">Reference proteome</keyword>
<dbReference type="PANTHER" id="PTHR46083">
    <property type="match status" value="1"/>
</dbReference>
<keyword evidence="7" id="KW-0175">Coiled coil</keyword>
<evidence type="ECO:0000256" key="7">
    <source>
        <dbReference type="SAM" id="Coils"/>
    </source>
</evidence>
<evidence type="ECO:0000256" key="4">
    <source>
        <dbReference type="ARBA" id="ARBA00022676"/>
    </source>
</evidence>
<dbReference type="Gramene" id="TVU27791">
    <property type="protein sequence ID" value="TVU27791"/>
    <property type="gene ID" value="EJB05_19292"/>
</dbReference>
<gene>
    <name evidence="9" type="ORF">EJB05_19292</name>
</gene>
<name>A0A5J9UWZ9_9POAL</name>